<proteinExistence type="predicted"/>
<feature type="signal peptide" evidence="1">
    <location>
        <begin position="1"/>
        <end position="21"/>
    </location>
</feature>
<dbReference type="RefSeq" id="WP_133794609.1">
    <property type="nucleotide sequence ID" value="NZ_SOCA01000002.1"/>
</dbReference>
<evidence type="ECO:0000313" key="3">
    <source>
        <dbReference type="Proteomes" id="UP000295662"/>
    </source>
</evidence>
<organism evidence="2 3">
    <name type="scientific">Prosthecobacter fusiformis</name>
    <dbReference type="NCBI Taxonomy" id="48464"/>
    <lineage>
        <taxon>Bacteria</taxon>
        <taxon>Pseudomonadati</taxon>
        <taxon>Verrucomicrobiota</taxon>
        <taxon>Verrucomicrobiia</taxon>
        <taxon>Verrucomicrobiales</taxon>
        <taxon>Verrucomicrobiaceae</taxon>
        <taxon>Prosthecobacter</taxon>
    </lineage>
</organism>
<dbReference type="Proteomes" id="UP000295662">
    <property type="component" value="Unassembled WGS sequence"/>
</dbReference>
<protein>
    <submittedName>
        <fullName evidence="2">Uncharacterized protein</fullName>
    </submittedName>
</protein>
<keyword evidence="1" id="KW-0732">Signal</keyword>
<gene>
    <name evidence="2" type="ORF">EI77_01709</name>
</gene>
<evidence type="ECO:0000256" key="1">
    <source>
        <dbReference type="SAM" id="SignalP"/>
    </source>
</evidence>
<dbReference type="PROSITE" id="PS51257">
    <property type="entry name" value="PROKAR_LIPOPROTEIN"/>
    <property type="match status" value="1"/>
</dbReference>
<comment type="caution">
    <text evidence="2">The sequence shown here is derived from an EMBL/GenBank/DDBJ whole genome shotgun (WGS) entry which is preliminary data.</text>
</comment>
<name>A0A4R7S4A4_9BACT</name>
<reference evidence="2 3" key="1">
    <citation type="submission" date="2019-03" db="EMBL/GenBank/DDBJ databases">
        <title>Genomic Encyclopedia of Archaeal and Bacterial Type Strains, Phase II (KMG-II): from individual species to whole genera.</title>
        <authorList>
            <person name="Goeker M."/>
        </authorList>
    </citation>
    <scope>NUCLEOTIDE SEQUENCE [LARGE SCALE GENOMIC DNA]</scope>
    <source>
        <strain evidence="2 3">ATCC 25309</strain>
    </source>
</reference>
<sequence>MKSIHPRFIAPLLAISILASCQSFNSAVTPGVRVTKDDFDGATIIRQDPVCAASSMREEPLPLGFSWNSSTPDKVYLTVGVVGIQNVFGLAFNVGGRTIVAQTASLTTEYGPWSTRRFMIDYNDFETIATAPLVKMKVSVANSYGVCSFGTSTNALVGKKIPAFLQQVRAARGSQ</sequence>
<evidence type="ECO:0000313" key="2">
    <source>
        <dbReference type="EMBL" id="TDU73240.1"/>
    </source>
</evidence>
<dbReference type="AlphaFoldDB" id="A0A4R7S4A4"/>
<dbReference type="EMBL" id="SOCA01000002">
    <property type="protein sequence ID" value="TDU73240.1"/>
    <property type="molecule type" value="Genomic_DNA"/>
</dbReference>
<feature type="chain" id="PRO_5020458946" evidence="1">
    <location>
        <begin position="22"/>
        <end position="175"/>
    </location>
</feature>
<keyword evidence="3" id="KW-1185">Reference proteome</keyword>
<dbReference type="OrthoDB" id="9828599at2"/>
<accession>A0A4R7S4A4</accession>